<proteinExistence type="predicted"/>
<protein>
    <submittedName>
        <fullName evidence="1">Uncharacterized protein</fullName>
    </submittedName>
</protein>
<sequence length="174" mass="17772">MAVLRQVDDVRAFLGAGGVGLVPLVPAREAGQYAGGVVEVGGVDDEARRGLGVVPLASGEGERERAGSRRAYEVGEAFEHRVEPVAGLKGGTDRGLVVVGVLPLGDVAVAVAVLIEGGAVAGGPFLAGGEQGAQFASQLVVVEGCQRMSRSLEGRYRAVRARGRAARVKAVGCW</sequence>
<gene>
    <name evidence="1" type="ORF">F9278_15425</name>
</gene>
<dbReference type="KEGG" id="sphv:F9278_15425"/>
<evidence type="ECO:0000313" key="2">
    <source>
        <dbReference type="Proteomes" id="UP000327294"/>
    </source>
</evidence>
<accession>A0A5P8K284</accession>
<dbReference type="Proteomes" id="UP000327294">
    <property type="component" value="Chromosome"/>
</dbReference>
<evidence type="ECO:0000313" key="1">
    <source>
        <dbReference type="EMBL" id="QFQ97365.1"/>
    </source>
</evidence>
<dbReference type="RefSeq" id="WP_152168843.1">
    <property type="nucleotide sequence ID" value="NZ_CP045096.1"/>
</dbReference>
<organism evidence="1 2">
    <name type="scientific">Streptomyces phaeolivaceus</name>
    <dbReference type="NCBI Taxonomy" id="2653200"/>
    <lineage>
        <taxon>Bacteria</taxon>
        <taxon>Bacillati</taxon>
        <taxon>Actinomycetota</taxon>
        <taxon>Actinomycetes</taxon>
        <taxon>Kitasatosporales</taxon>
        <taxon>Streptomycetaceae</taxon>
        <taxon>Streptomyces</taxon>
    </lineage>
</organism>
<name>A0A5P8K284_9ACTN</name>
<dbReference type="AlphaFoldDB" id="A0A5P8K284"/>
<dbReference type="EMBL" id="CP045096">
    <property type="protein sequence ID" value="QFQ97365.1"/>
    <property type="molecule type" value="Genomic_DNA"/>
</dbReference>
<keyword evidence="2" id="KW-1185">Reference proteome</keyword>
<reference evidence="1 2" key="1">
    <citation type="submission" date="2019-10" db="EMBL/GenBank/DDBJ databases">
        <title>Streptomyces sp. strain GY16 isolated from leaves of Broussonetia papyrifera.</title>
        <authorList>
            <person name="Mo P."/>
        </authorList>
    </citation>
    <scope>NUCLEOTIDE SEQUENCE [LARGE SCALE GENOMIC DNA]</scope>
    <source>
        <strain evidence="1 2">GY16</strain>
    </source>
</reference>